<protein>
    <submittedName>
        <fullName evidence="1">Uncharacterized protein</fullName>
    </submittedName>
</protein>
<name>A0ABR2EHY2_9ROSI</name>
<reference evidence="1 2" key="1">
    <citation type="journal article" date="2024" name="G3 (Bethesda)">
        <title>Genome assembly of Hibiscus sabdariffa L. provides insights into metabolisms of medicinal natural products.</title>
        <authorList>
            <person name="Kim T."/>
        </authorList>
    </citation>
    <scope>NUCLEOTIDE SEQUENCE [LARGE SCALE GENOMIC DNA]</scope>
    <source>
        <strain evidence="1">TK-2024</strain>
        <tissue evidence="1">Old leaves</tissue>
    </source>
</reference>
<evidence type="ECO:0000313" key="1">
    <source>
        <dbReference type="EMBL" id="KAK8558970.1"/>
    </source>
</evidence>
<dbReference type="EMBL" id="JBBPBM010000015">
    <property type="protein sequence ID" value="KAK8558970.1"/>
    <property type="molecule type" value="Genomic_DNA"/>
</dbReference>
<comment type="caution">
    <text evidence="1">The sequence shown here is derived from an EMBL/GenBank/DDBJ whole genome shotgun (WGS) entry which is preliminary data.</text>
</comment>
<gene>
    <name evidence="1" type="ORF">V6N12_042259</name>
</gene>
<dbReference type="Proteomes" id="UP001472677">
    <property type="component" value="Unassembled WGS sequence"/>
</dbReference>
<keyword evidence="2" id="KW-1185">Reference proteome</keyword>
<sequence length="127" mass="14132">MDGIVPICALHGAVCAESGDEIDKVIVPLAVGLSGSRYQPLSHKKGEGVEVIEHNVDSMRVFKILNIMLSFLSPKERLIATQRLIKENRGRPHKSQQVVQVFVNASLYASDLENRKTIILREARETL</sequence>
<accession>A0ABR2EHY2</accession>
<evidence type="ECO:0000313" key="2">
    <source>
        <dbReference type="Proteomes" id="UP001472677"/>
    </source>
</evidence>
<organism evidence="1 2">
    <name type="scientific">Hibiscus sabdariffa</name>
    <name type="common">roselle</name>
    <dbReference type="NCBI Taxonomy" id="183260"/>
    <lineage>
        <taxon>Eukaryota</taxon>
        <taxon>Viridiplantae</taxon>
        <taxon>Streptophyta</taxon>
        <taxon>Embryophyta</taxon>
        <taxon>Tracheophyta</taxon>
        <taxon>Spermatophyta</taxon>
        <taxon>Magnoliopsida</taxon>
        <taxon>eudicotyledons</taxon>
        <taxon>Gunneridae</taxon>
        <taxon>Pentapetalae</taxon>
        <taxon>rosids</taxon>
        <taxon>malvids</taxon>
        <taxon>Malvales</taxon>
        <taxon>Malvaceae</taxon>
        <taxon>Malvoideae</taxon>
        <taxon>Hibiscus</taxon>
    </lineage>
</organism>
<proteinExistence type="predicted"/>